<organism evidence="4 5">
    <name type="scientific">Paenibacillus baimaensis</name>
    <dbReference type="NCBI Taxonomy" id="2982185"/>
    <lineage>
        <taxon>Bacteria</taxon>
        <taxon>Bacillati</taxon>
        <taxon>Bacillota</taxon>
        <taxon>Bacilli</taxon>
        <taxon>Bacillales</taxon>
        <taxon>Paenibacillaceae</taxon>
        <taxon>Paenibacillus</taxon>
    </lineage>
</organism>
<proteinExistence type="predicted"/>
<reference evidence="4 5" key="1">
    <citation type="submission" date="2022-09" db="EMBL/GenBank/DDBJ databases">
        <authorList>
            <person name="Han X.L."/>
            <person name="Wang Q."/>
            <person name="Lu T."/>
        </authorList>
    </citation>
    <scope>NUCLEOTIDE SEQUENCE [LARGE SCALE GENOMIC DNA]</scope>
    <source>
        <strain evidence="4 5">WQ 127069</strain>
    </source>
</reference>
<name>A0ABT2UBZ8_9BACL</name>
<dbReference type="Gene3D" id="3.30.457.10">
    <property type="entry name" value="Copper amine oxidase-like, N-terminal domain"/>
    <property type="match status" value="1"/>
</dbReference>
<sequence>MKIKQWLTATAVATSSLILLSSIAFAADPVKSDMVLKLNGKDAEFTARTYLVDNSLYGPADEVARQLGAEITWNAAAKTLSLRKSGSTFEFTANMKAVKVNGVELALAASLQVVGEKPYVPVRFIYESLGYSIGYDSKTRVVSVGSDSKPSLSVLGINEGQYVLGSELKIAVLVQNLTLTDFTVNKTPKAGEGHLLVWLDTDHDPKLAITSYKGEPIAFNQIKPGEHTLTVQWVGNDSQPLQPDLKQTIKFNSAQISILADLDPQKATGMRTEGVIANTKGHVFTVDSDSKKLYRIMADSGKADVLTELPRAATGLGLDAAGNLYMASGGQEGVILRVLAKDLEGGMFDTAKVETYVSGVAGANGLAFDKKGNLYVTGGANGNIYMVTPDRQLNTFKSGLQAERTDQLIVVNGIAFGQDGKLYVSNTSSGEINRFTVNADGSLGSTELVAKSPLLYGADGINFGPDHALYVCANERNSIVKVTLDGKVTEVAHNDNNGPLEFPASPYFVGNTLYISNFDQPRGDNKPNEPGIGASIAQIQLGTVSK</sequence>
<evidence type="ECO:0000256" key="1">
    <source>
        <dbReference type="SAM" id="SignalP"/>
    </source>
</evidence>
<evidence type="ECO:0000313" key="4">
    <source>
        <dbReference type="EMBL" id="MCU6792112.1"/>
    </source>
</evidence>
<dbReference type="Proteomes" id="UP001652445">
    <property type="component" value="Unassembled WGS sequence"/>
</dbReference>
<dbReference type="InterPro" id="IPR013658">
    <property type="entry name" value="SGL"/>
</dbReference>
<feature type="domain" description="SMP-30/Gluconolactonase/LRE-like region" evidence="3">
    <location>
        <begin position="273"/>
        <end position="515"/>
    </location>
</feature>
<dbReference type="PANTHER" id="PTHR47572">
    <property type="entry name" value="LIPOPROTEIN-RELATED"/>
    <property type="match status" value="1"/>
</dbReference>
<dbReference type="Pfam" id="PF08450">
    <property type="entry name" value="SGL"/>
    <property type="match status" value="1"/>
</dbReference>
<dbReference type="PANTHER" id="PTHR47572:SF5">
    <property type="entry name" value="BLR2277 PROTEIN"/>
    <property type="match status" value="1"/>
</dbReference>
<gene>
    <name evidence="4" type="ORF">OB236_08235</name>
</gene>
<dbReference type="EMBL" id="JAOQIO010000018">
    <property type="protein sequence ID" value="MCU6792112.1"/>
    <property type="molecule type" value="Genomic_DNA"/>
</dbReference>
<evidence type="ECO:0000259" key="2">
    <source>
        <dbReference type="Pfam" id="PF07833"/>
    </source>
</evidence>
<dbReference type="Pfam" id="PF07833">
    <property type="entry name" value="Cu_amine_oxidN1"/>
    <property type="match status" value="1"/>
</dbReference>
<dbReference type="InterPro" id="IPR036582">
    <property type="entry name" value="Mao_N_sf"/>
</dbReference>
<feature type="chain" id="PRO_5047293902" evidence="1">
    <location>
        <begin position="27"/>
        <end position="546"/>
    </location>
</feature>
<keyword evidence="5" id="KW-1185">Reference proteome</keyword>
<evidence type="ECO:0000313" key="5">
    <source>
        <dbReference type="Proteomes" id="UP001652445"/>
    </source>
</evidence>
<dbReference type="RefSeq" id="WP_262683518.1">
    <property type="nucleotide sequence ID" value="NZ_JAOQIO010000018.1"/>
</dbReference>
<keyword evidence="1" id="KW-0732">Signal</keyword>
<feature type="domain" description="Copper amine oxidase-like N-terminal" evidence="2">
    <location>
        <begin position="38"/>
        <end position="144"/>
    </location>
</feature>
<dbReference type="InterPro" id="IPR051262">
    <property type="entry name" value="SMP-30/CGR1_Lactonase"/>
</dbReference>
<comment type="caution">
    <text evidence="4">The sequence shown here is derived from an EMBL/GenBank/DDBJ whole genome shotgun (WGS) entry which is preliminary data.</text>
</comment>
<dbReference type="SUPFAM" id="SSF55383">
    <property type="entry name" value="Copper amine oxidase, domain N"/>
    <property type="match status" value="1"/>
</dbReference>
<dbReference type="SUPFAM" id="SSF63829">
    <property type="entry name" value="Calcium-dependent phosphotriesterase"/>
    <property type="match status" value="1"/>
</dbReference>
<accession>A0ABT2UBZ8</accession>
<evidence type="ECO:0000259" key="3">
    <source>
        <dbReference type="Pfam" id="PF08450"/>
    </source>
</evidence>
<protein>
    <submittedName>
        <fullName evidence="4">Stalk domain-containing protein</fullName>
    </submittedName>
</protein>
<dbReference type="InterPro" id="IPR012854">
    <property type="entry name" value="Cu_amine_oxidase-like_N"/>
</dbReference>
<feature type="signal peptide" evidence="1">
    <location>
        <begin position="1"/>
        <end position="26"/>
    </location>
</feature>
<dbReference type="InterPro" id="IPR011042">
    <property type="entry name" value="6-blade_b-propeller_TolB-like"/>
</dbReference>
<dbReference type="Gene3D" id="2.120.10.30">
    <property type="entry name" value="TolB, C-terminal domain"/>
    <property type="match status" value="1"/>
</dbReference>